<dbReference type="EMBL" id="OY882863">
    <property type="protein sequence ID" value="CAK6446507.1"/>
    <property type="molecule type" value="Genomic_DNA"/>
</dbReference>
<organism evidence="1 2">
    <name type="scientific">Pipistrellus nathusii</name>
    <name type="common">Nathusius' pipistrelle</name>
    <dbReference type="NCBI Taxonomy" id="59473"/>
    <lineage>
        <taxon>Eukaryota</taxon>
        <taxon>Metazoa</taxon>
        <taxon>Chordata</taxon>
        <taxon>Craniata</taxon>
        <taxon>Vertebrata</taxon>
        <taxon>Euteleostomi</taxon>
        <taxon>Mammalia</taxon>
        <taxon>Eutheria</taxon>
        <taxon>Laurasiatheria</taxon>
        <taxon>Chiroptera</taxon>
        <taxon>Yangochiroptera</taxon>
        <taxon>Vespertilionidae</taxon>
        <taxon>Pipistrellus</taxon>
    </lineage>
</organism>
<evidence type="ECO:0000313" key="1">
    <source>
        <dbReference type="EMBL" id="CAK6446507.1"/>
    </source>
</evidence>
<gene>
    <name evidence="1" type="ORF">MPIPNATIZW_LOCUS14813</name>
</gene>
<accession>A0ABP0A7M7</accession>
<name>A0ABP0A7M7_PIPNA</name>
<sequence length="102" mass="10981">MRTGKEDPLVVHFRHCTSGLAECSPIGSPRALCPVLGPGGSCFPRTRGKQQVVPAKSPPGPREGYILGFFFLFYKRDPSPHRTHLLCCGLTCTIGDALLGSL</sequence>
<keyword evidence="2" id="KW-1185">Reference proteome</keyword>
<evidence type="ECO:0000313" key="2">
    <source>
        <dbReference type="Proteomes" id="UP001314169"/>
    </source>
</evidence>
<reference evidence="1" key="1">
    <citation type="submission" date="2023-12" db="EMBL/GenBank/DDBJ databases">
        <authorList>
            <person name="Brown T."/>
        </authorList>
    </citation>
    <scope>NUCLEOTIDE SEQUENCE</scope>
</reference>
<proteinExistence type="predicted"/>
<dbReference type="Proteomes" id="UP001314169">
    <property type="component" value="Chromosome 6"/>
</dbReference>
<protein>
    <submittedName>
        <fullName evidence="1">Uncharacterized protein</fullName>
    </submittedName>
</protein>